<dbReference type="OrthoDB" id="639110at2759"/>
<comment type="caution">
    <text evidence="2">The sequence shown here is derived from an EMBL/GenBank/DDBJ whole genome shotgun (WGS) entry which is preliminary data.</text>
</comment>
<gene>
    <name evidence="2" type="ORF">CJ030_MR6G021592</name>
</gene>
<dbReference type="InterPro" id="IPR037690">
    <property type="entry name" value="FAM204A"/>
</dbReference>
<dbReference type="PANTHER" id="PTHR14386:SF2">
    <property type="entry name" value="PROTEIN FAM204A"/>
    <property type="match status" value="1"/>
</dbReference>
<sequence length="144" mass="16434">MVTEKKEEQEEDQRREEVIASTPSLQPDFKPKGGITKAQLSKFQAICCPEQLFISGIVLQSSRIIEFCEGIWLGDGSGKSYSKDLKVSNEDPTIKIEESSISISDNYNQNNKQNNVAALFESKKHQKLHWGLDTKERWERKANM</sequence>
<feature type="region of interest" description="Disordered" evidence="1">
    <location>
        <begin position="1"/>
        <end position="32"/>
    </location>
</feature>
<organism evidence="2 3">
    <name type="scientific">Morella rubra</name>
    <name type="common">Chinese bayberry</name>
    <dbReference type="NCBI Taxonomy" id="262757"/>
    <lineage>
        <taxon>Eukaryota</taxon>
        <taxon>Viridiplantae</taxon>
        <taxon>Streptophyta</taxon>
        <taxon>Embryophyta</taxon>
        <taxon>Tracheophyta</taxon>
        <taxon>Spermatophyta</taxon>
        <taxon>Magnoliopsida</taxon>
        <taxon>eudicotyledons</taxon>
        <taxon>Gunneridae</taxon>
        <taxon>Pentapetalae</taxon>
        <taxon>rosids</taxon>
        <taxon>fabids</taxon>
        <taxon>Fagales</taxon>
        <taxon>Myricaceae</taxon>
        <taxon>Morella</taxon>
    </lineage>
</organism>
<name>A0A6A1VHD1_9ROSI</name>
<reference evidence="2 3" key="1">
    <citation type="journal article" date="2019" name="Plant Biotechnol. J.">
        <title>The red bayberry genome and genetic basis of sex determination.</title>
        <authorList>
            <person name="Jia H.M."/>
            <person name="Jia H.J."/>
            <person name="Cai Q.L."/>
            <person name="Wang Y."/>
            <person name="Zhao H.B."/>
            <person name="Yang W.F."/>
            <person name="Wang G.Y."/>
            <person name="Li Y.H."/>
            <person name="Zhan D.L."/>
            <person name="Shen Y.T."/>
            <person name="Niu Q.F."/>
            <person name="Chang L."/>
            <person name="Qiu J."/>
            <person name="Zhao L."/>
            <person name="Xie H.B."/>
            <person name="Fu W.Y."/>
            <person name="Jin J."/>
            <person name="Li X.W."/>
            <person name="Jiao Y."/>
            <person name="Zhou C.C."/>
            <person name="Tu T."/>
            <person name="Chai C.Y."/>
            <person name="Gao J.L."/>
            <person name="Fan L.J."/>
            <person name="van de Weg E."/>
            <person name="Wang J.Y."/>
            <person name="Gao Z.S."/>
        </authorList>
    </citation>
    <scope>NUCLEOTIDE SEQUENCE [LARGE SCALE GENOMIC DNA]</scope>
    <source>
        <tissue evidence="2">Leaves</tissue>
    </source>
</reference>
<evidence type="ECO:0000256" key="1">
    <source>
        <dbReference type="SAM" id="MobiDB-lite"/>
    </source>
</evidence>
<evidence type="ECO:0000313" key="2">
    <source>
        <dbReference type="EMBL" id="KAB1211218.1"/>
    </source>
</evidence>
<keyword evidence="3" id="KW-1185">Reference proteome</keyword>
<feature type="compositionally biased region" description="Basic and acidic residues" evidence="1">
    <location>
        <begin position="1"/>
        <end position="18"/>
    </location>
</feature>
<dbReference type="Proteomes" id="UP000516437">
    <property type="component" value="Chromosome 6"/>
</dbReference>
<accession>A0A6A1VHD1</accession>
<proteinExistence type="predicted"/>
<dbReference type="EMBL" id="RXIC02000024">
    <property type="protein sequence ID" value="KAB1211218.1"/>
    <property type="molecule type" value="Genomic_DNA"/>
</dbReference>
<dbReference type="PANTHER" id="PTHR14386">
    <property type="entry name" value="PROTEIN FAM204A"/>
    <property type="match status" value="1"/>
</dbReference>
<evidence type="ECO:0000313" key="3">
    <source>
        <dbReference type="Proteomes" id="UP000516437"/>
    </source>
</evidence>
<dbReference type="AlphaFoldDB" id="A0A6A1VHD1"/>
<protein>
    <submittedName>
        <fullName evidence="2">Uncharacterized protein</fullName>
    </submittedName>
</protein>